<keyword evidence="2 4" id="KW-0479">Metal-binding</keyword>
<dbReference type="eggNOG" id="COG2010">
    <property type="taxonomic scope" value="Bacteria"/>
</dbReference>
<protein>
    <submittedName>
        <fullName evidence="6">Cytochrome c553 (Cytochrome c4) protein</fullName>
    </submittedName>
</protein>
<dbReference type="PROSITE" id="PS51007">
    <property type="entry name" value="CYTC"/>
    <property type="match status" value="2"/>
</dbReference>
<dbReference type="HOGENOM" id="CLU_061981_0_0_4"/>
<dbReference type="InterPro" id="IPR009056">
    <property type="entry name" value="Cyt_c-like_dom"/>
</dbReference>
<dbReference type="PANTHER" id="PTHR35008">
    <property type="entry name" value="BLL4482 PROTEIN-RELATED"/>
    <property type="match status" value="1"/>
</dbReference>
<dbReference type="InterPro" id="IPR051459">
    <property type="entry name" value="Cytochrome_c-type_DH"/>
</dbReference>
<evidence type="ECO:0000313" key="6">
    <source>
        <dbReference type="EMBL" id="ADJ63806.1"/>
    </source>
</evidence>
<dbReference type="Gene3D" id="1.10.760.10">
    <property type="entry name" value="Cytochrome c-like domain"/>
    <property type="match status" value="2"/>
</dbReference>
<feature type="domain" description="Cytochrome c" evidence="5">
    <location>
        <begin position="177"/>
        <end position="268"/>
    </location>
</feature>
<dbReference type="EMBL" id="CP002039">
    <property type="protein sequence ID" value="ADJ63806.1"/>
    <property type="molecule type" value="Genomic_DNA"/>
</dbReference>
<dbReference type="GO" id="GO:0046872">
    <property type="term" value="F:metal ion binding"/>
    <property type="evidence" value="ECO:0007669"/>
    <property type="project" value="UniProtKB-KW"/>
</dbReference>
<accession>D8IV67</accession>
<dbReference type="PANTHER" id="PTHR35008:SF4">
    <property type="entry name" value="BLL4482 PROTEIN"/>
    <property type="match status" value="1"/>
</dbReference>
<evidence type="ECO:0000256" key="3">
    <source>
        <dbReference type="ARBA" id="ARBA00023004"/>
    </source>
</evidence>
<evidence type="ECO:0000259" key="5">
    <source>
        <dbReference type="PROSITE" id="PS51007"/>
    </source>
</evidence>
<organism evidence="6 7">
    <name type="scientific">Herbaspirillum seropedicae (strain SmR1)</name>
    <dbReference type="NCBI Taxonomy" id="757424"/>
    <lineage>
        <taxon>Bacteria</taxon>
        <taxon>Pseudomonadati</taxon>
        <taxon>Pseudomonadota</taxon>
        <taxon>Betaproteobacteria</taxon>
        <taxon>Burkholderiales</taxon>
        <taxon>Oxalobacteraceae</taxon>
        <taxon>Herbaspirillum</taxon>
    </lineage>
</organism>
<name>D8IV67_HERSS</name>
<dbReference type="Proteomes" id="UP000000329">
    <property type="component" value="Chromosome"/>
</dbReference>
<dbReference type="AlphaFoldDB" id="D8IV67"/>
<dbReference type="GeneID" id="29392900"/>
<dbReference type="GO" id="GO:0020037">
    <property type="term" value="F:heme binding"/>
    <property type="evidence" value="ECO:0007669"/>
    <property type="project" value="InterPro"/>
</dbReference>
<dbReference type="SUPFAM" id="SSF46626">
    <property type="entry name" value="Cytochrome c"/>
    <property type="match status" value="2"/>
</dbReference>
<keyword evidence="3 4" id="KW-0408">Iron</keyword>
<evidence type="ECO:0000256" key="1">
    <source>
        <dbReference type="ARBA" id="ARBA00022617"/>
    </source>
</evidence>
<feature type="domain" description="Cytochrome c" evidence="5">
    <location>
        <begin position="70"/>
        <end position="156"/>
    </location>
</feature>
<proteinExistence type="predicted"/>
<evidence type="ECO:0000256" key="4">
    <source>
        <dbReference type="PROSITE-ProRule" id="PRU00433"/>
    </source>
</evidence>
<reference evidence="6 7" key="1">
    <citation type="submission" date="2010-04" db="EMBL/GenBank/DDBJ databases">
        <title>The genome of Herbaspirillum seropedicae SmR1, an endophytic, nitrogen-fixing, plant-growth promoting beta-Proteobacteria.</title>
        <authorList>
            <person name="Pedrosa F.O."/>
            <person name="Monteiro R.A."/>
            <person name="Wassem R."/>
            <person name="Cruz L.M."/>
            <person name="Ayub R.A."/>
            <person name="Colauto N.B."/>
            <person name="Fernandez M.A."/>
            <person name="Fungaro M.H.P."/>
            <person name="Grisard E.C."/>
            <person name="Hungria M."/>
            <person name="Madeira H.M.F."/>
            <person name="Nodari R.O."/>
            <person name="Osaku C.A."/>
            <person name="Petzl-Erler M.L."/>
            <person name="Terenzi H."/>
            <person name="Vieira L.G.E."/>
            <person name="Almeida M.I.M."/>
            <person name="Alves L.R."/>
            <person name="Arantes O.M.N."/>
            <person name="Balsanelli E."/>
            <person name="Barcellos F.G."/>
            <person name="Baura V.A."/>
            <person name="Binde D.R."/>
            <person name="Campo R.J."/>
            <person name="Chubatsu L.S."/>
            <person name="Chueire L.M.O."/>
            <person name="Ciferri R.R."/>
            <person name="Correa L.C."/>
            <person name="da Conceicao Silva J.L."/>
            <person name="Dabul A.N.G."/>
            <person name="Dambros B.P."/>
            <person name="Faoro H."/>
            <person name="Favetti A."/>
            <person name="Friedermann G."/>
            <person name="Furlaneto M.C."/>
            <person name="Gasques L.S."/>
            <person name="Gimenes C.C.T."/>
            <person name="Gioppo N.M.R."/>
            <person name="Glienke-Blanco C."/>
            <person name="Godoy L.P."/>
            <person name="Guerra M.P."/>
            <person name="Karp S."/>
            <person name="Kava-Cordeiro V."/>
            <person name="Margarido V.P."/>
            <person name="Mathioni S.M."/>
            <person name="Menck-Soares M.A."/>
            <person name="Murace N.K."/>
            <person name="Nicolas M.F."/>
            <person name="Oliveira C.E.C."/>
            <person name="Pagnan N.A.B."/>
            <person name="Pamphile J.A."/>
            <person name="Patussi E.V."/>
            <person name="Pereira L.F.P."/>
            <person name="Pereira-Ferrari L."/>
            <person name="Pinto F.G.S."/>
            <person name="Precoma C."/>
            <person name="Prioli A.J."/>
            <person name="Prioli S.M.A.P."/>
            <person name="Raittz R.T."/>
            <person name="Ramos H.J.O."/>
            <person name="Ribeiro E.M.S.F."/>
            <person name="Rigo L.U."/>
            <person name="Rocha C.L.M.S.C."/>
            <person name="Rocha S.N."/>
            <person name="Santos K."/>
            <person name="Satori D."/>
            <person name="Silva A.G."/>
            <person name="Simao R.C.G."/>
            <person name="Soares M.A.M."/>
            <person name="Souza E.M."/>
            <person name="Steffens M.B.R."/>
            <person name="Steindel M."/>
            <person name="Tadra-Sfeir M.Z."/>
            <person name="Takahashi E.K."/>
            <person name="Torres R.A."/>
            <person name="Valle J.S."/>
            <person name="Vernal J.I."/>
            <person name="Vilas-Boas L.A."/>
            <person name="Watanabe M.A.E."/>
            <person name="Weiss V.A."/>
            <person name="Yates M.A."/>
            <person name="Souza E.M."/>
        </authorList>
    </citation>
    <scope>NUCLEOTIDE SEQUENCE [LARGE SCALE GENOMIC DNA]</scope>
    <source>
        <strain evidence="6 7">SmR1</strain>
    </source>
</reference>
<keyword evidence="7" id="KW-1185">Reference proteome</keyword>
<dbReference type="InterPro" id="IPR036909">
    <property type="entry name" value="Cyt_c-like_dom_sf"/>
</dbReference>
<keyword evidence="1 4" id="KW-0349">Heme</keyword>
<dbReference type="Pfam" id="PF13442">
    <property type="entry name" value="Cytochrome_CBB3"/>
    <property type="match status" value="1"/>
</dbReference>
<gene>
    <name evidence="6" type="ordered locus">Hsero_2307</name>
</gene>
<dbReference type="STRING" id="757424.Hsero_2307"/>
<dbReference type="RefSeq" id="WP_013234285.1">
    <property type="nucleotide sequence ID" value="NC_014323.1"/>
</dbReference>
<evidence type="ECO:0000313" key="7">
    <source>
        <dbReference type="Proteomes" id="UP000000329"/>
    </source>
</evidence>
<dbReference type="OrthoDB" id="9765171at2"/>
<dbReference type="Pfam" id="PF00034">
    <property type="entry name" value="Cytochrom_C"/>
    <property type="match status" value="1"/>
</dbReference>
<evidence type="ECO:0000256" key="2">
    <source>
        <dbReference type="ARBA" id="ARBA00022723"/>
    </source>
</evidence>
<sequence length="273" mass="29399">MRQPLRLLALTGVAAALLTLAAGLLVWSGWYNVSAVAQHWSPVFKLMEYAMRQSVRHHARAIVAPPQDAAMSVRGAALYRQHCLSCHGAPGLPPATAGLSMQPVPGPLADAEHKWEDRELYWIVSNGVKMTGMPAWQNHLSEAQRWDIVAYLRAMPDLTPASQTVSGNDADPTQLAGDIERGRIALTQYACQSCHRIPGVVGPDTQVGPALAHLASQHYVSGALPNTAGNLARWIMHPKRYKPGGAMPELGVSAQDAADMAAYLRDADRGNPP</sequence>
<dbReference type="GO" id="GO:0009055">
    <property type="term" value="F:electron transfer activity"/>
    <property type="evidence" value="ECO:0007669"/>
    <property type="project" value="InterPro"/>
</dbReference>
<dbReference type="KEGG" id="hse:Hsero_2307"/>